<comment type="caution">
    <text evidence="3">The sequence shown here is derived from an EMBL/GenBank/DDBJ whole genome shotgun (WGS) entry which is preliminary data.</text>
</comment>
<dbReference type="RefSeq" id="WP_115869024.1">
    <property type="nucleotide sequence ID" value="NZ_QREG01000015.1"/>
</dbReference>
<dbReference type="Proteomes" id="UP000256779">
    <property type="component" value="Unassembled WGS sequence"/>
</dbReference>
<dbReference type="OrthoDB" id="291295at2"/>
<dbReference type="Pfam" id="PF18962">
    <property type="entry name" value="Por_Secre_tail"/>
    <property type="match status" value="1"/>
</dbReference>
<dbReference type="Gene3D" id="2.60.40.10">
    <property type="entry name" value="Immunoglobulins"/>
    <property type="match status" value="2"/>
</dbReference>
<dbReference type="SUPFAM" id="SSF49299">
    <property type="entry name" value="PKD domain"/>
    <property type="match status" value="1"/>
</dbReference>
<dbReference type="InterPro" id="IPR026444">
    <property type="entry name" value="Secre_tail"/>
</dbReference>
<proteinExistence type="predicted"/>
<dbReference type="InterPro" id="IPR000601">
    <property type="entry name" value="PKD_dom"/>
</dbReference>
<dbReference type="EMBL" id="QREG01000015">
    <property type="protein sequence ID" value="RED96166.1"/>
    <property type="molecule type" value="Genomic_DNA"/>
</dbReference>
<evidence type="ECO:0000259" key="2">
    <source>
        <dbReference type="PROSITE" id="PS50093"/>
    </source>
</evidence>
<protein>
    <submittedName>
        <fullName evidence="3">Choice-of-anchor B domain-containing protein</fullName>
    </submittedName>
</protein>
<keyword evidence="1" id="KW-0732">Signal</keyword>
<dbReference type="Pfam" id="PF08309">
    <property type="entry name" value="LVIVD"/>
    <property type="match status" value="3"/>
</dbReference>
<feature type="signal peptide" evidence="1">
    <location>
        <begin position="1"/>
        <end position="18"/>
    </location>
</feature>
<dbReference type="NCBIfam" id="TIGR04312">
    <property type="entry name" value="choice_anch_B"/>
    <property type="match status" value="1"/>
</dbReference>
<sequence length="661" mass="73389">MKALFIGFALATALMTAAQTPCENGLAGEYPCNQIDLLAHLFPSDLKATEHNGFYLNDLWGWTDPDTNAEYVILGLKDGVAFIEVTDPLNPVIIGKLPEPTTVAQRTAHVMHGEKSTWRDIKVANNYAYIVSDLNADHGMQVIDLTRLKNETPAVDNILEADGWYRGLGSSHNVVTNEQTNYVIAVGLRNTANSCSGGLHIIDVSDPINPQFEACFSADGYTHDAQYVIYEGPDNRYKGQEIVFASNENTLTIVDISDKSDLKMIGRETYDQVRYTHQGWLSEDHRFFIINDELDEREYGHTPRTLIWNVEDLENPKLIGNYYHNAVAIDHNLYTHDSLVYAANYKSGLRVLDMNEIAQGKLREVAHFDTYPELDEISFGGAWSSYPYFASGTIAVSDMNNGLFLLRLSPKEDPIASHPKDSTICEGGTARFSIQTAGDGLSYQWQKFNGKRYTDIADDVTTSGAQTASISFPANRFNEGTPFRCRVSTATDTYYSFEASYTLSGSFPVANYTYESGANGTISFTNQSEHATAYLWSFGDGETSQERSPVHEYASSGAYDVALIAMNDCGGDTLTLRTAVITSIGHANEIHIFPNPVKDQFQMQLPNASMVRIMNLAGQVLYRSTRESGITTVDISHLPSGQYFVWVTTGDTHIRQKFLKP</sequence>
<dbReference type="PANTHER" id="PTHR38787">
    <property type="entry name" value="REGULATORY P DOMAIN-CONTAINING PROTEIN"/>
    <property type="match status" value="1"/>
</dbReference>
<dbReference type="InterPro" id="IPR027589">
    <property type="entry name" value="Choice_anch_B"/>
</dbReference>
<dbReference type="InterPro" id="IPR013783">
    <property type="entry name" value="Ig-like_fold"/>
</dbReference>
<feature type="domain" description="PKD" evidence="2">
    <location>
        <begin position="532"/>
        <end position="587"/>
    </location>
</feature>
<dbReference type="AlphaFoldDB" id="A0A3D9L1Y0"/>
<name>A0A3D9L1Y0_MARFU</name>
<evidence type="ECO:0000313" key="3">
    <source>
        <dbReference type="EMBL" id="RED96166.1"/>
    </source>
</evidence>
<dbReference type="SUPFAM" id="SSF75011">
    <property type="entry name" value="3-carboxy-cis,cis-mucoante lactonizing enzyme"/>
    <property type="match status" value="1"/>
</dbReference>
<dbReference type="GO" id="GO:0005576">
    <property type="term" value="C:extracellular region"/>
    <property type="evidence" value="ECO:0007669"/>
    <property type="project" value="TreeGrafter"/>
</dbReference>
<dbReference type="SMART" id="SM00089">
    <property type="entry name" value="PKD"/>
    <property type="match status" value="1"/>
</dbReference>
<accession>A0A3D9L1Y0</accession>
<gene>
    <name evidence="3" type="ORF">C7460_11557</name>
</gene>
<dbReference type="InterPro" id="IPR035986">
    <property type="entry name" value="PKD_dom_sf"/>
</dbReference>
<dbReference type="PROSITE" id="PS50093">
    <property type="entry name" value="PKD"/>
    <property type="match status" value="1"/>
</dbReference>
<dbReference type="NCBIfam" id="TIGR04183">
    <property type="entry name" value="Por_Secre_tail"/>
    <property type="match status" value="1"/>
</dbReference>
<evidence type="ECO:0000313" key="4">
    <source>
        <dbReference type="Proteomes" id="UP000256779"/>
    </source>
</evidence>
<keyword evidence="4" id="KW-1185">Reference proteome</keyword>
<dbReference type="CDD" id="cd00146">
    <property type="entry name" value="PKD"/>
    <property type="match status" value="1"/>
</dbReference>
<dbReference type="InterPro" id="IPR013211">
    <property type="entry name" value="LVIVD"/>
</dbReference>
<dbReference type="Pfam" id="PF18911">
    <property type="entry name" value="PKD_4"/>
    <property type="match status" value="1"/>
</dbReference>
<organism evidence="3 4">
    <name type="scientific">Marinoscillum furvescens DSM 4134</name>
    <dbReference type="NCBI Taxonomy" id="1122208"/>
    <lineage>
        <taxon>Bacteria</taxon>
        <taxon>Pseudomonadati</taxon>
        <taxon>Bacteroidota</taxon>
        <taxon>Cytophagia</taxon>
        <taxon>Cytophagales</taxon>
        <taxon>Reichenbachiellaceae</taxon>
        <taxon>Marinoscillum</taxon>
    </lineage>
</organism>
<dbReference type="InterPro" id="IPR022409">
    <property type="entry name" value="PKD/Chitinase_dom"/>
</dbReference>
<dbReference type="PANTHER" id="PTHR38787:SF3">
    <property type="entry name" value="REGULATORY P DOMAIN-CONTAINING PROTEIN"/>
    <property type="match status" value="1"/>
</dbReference>
<feature type="chain" id="PRO_5017580688" evidence="1">
    <location>
        <begin position="19"/>
        <end position="661"/>
    </location>
</feature>
<evidence type="ECO:0000256" key="1">
    <source>
        <dbReference type="SAM" id="SignalP"/>
    </source>
</evidence>
<reference evidence="3 4" key="1">
    <citation type="submission" date="2018-07" db="EMBL/GenBank/DDBJ databases">
        <title>Genomic Encyclopedia of Type Strains, Phase IV (KMG-IV): sequencing the most valuable type-strain genomes for metagenomic binning, comparative biology and taxonomic classification.</title>
        <authorList>
            <person name="Goeker M."/>
        </authorList>
    </citation>
    <scope>NUCLEOTIDE SEQUENCE [LARGE SCALE GENOMIC DNA]</scope>
    <source>
        <strain evidence="3 4">DSM 4134</strain>
    </source>
</reference>